<feature type="active site" description="Proton donor" evidence="4">
    <location>
        <position position="312"/>
    </location>
</feature>
<protein>
    <submittedName>
        <fullName evidence="6">Glycosyl hydrolase</fullName>
    </submittedName>
</protein>
<proteinExistence type="inferred from homology"/>
<evidence type="ECO:0000259" key="5">
    <source>
        <dbReference type="PROSITE" id="PS51764"/>
    </source>
</evidence>
<dbReference type="PANTHER" id="PTHR40079">
    <property type="entry name" value="MANNAN ENDO-1,4-BETA-MANNOSIDASE E-RELATED"/>
    <property type="match status" value="1"/>
</dbReference>
<dbReference type="AlphaFoldDB" id="A0AA96LJX2"/>
<keyword evidence="2 4" id="KW-0378">Hydrolase</keyword>
<feature type="domain" description="GH26" evidence="5">
    <location>
        <begin position="175"/>
        <end position="486"/>
    </location>
</feature>
<dbReference type="InterPro" id="IPR017853">
    <property type="entry name" value="GH"/>
</dbReference>
<sequence>MNIKWVSFILIPLIFIIMTERTTIDSFANTEGKLLEDKVNGFSLIYPRSMQVDTSLQPIRTVLQDAYTKIEIYYDHFTNTLADSAIYMSYSNQMVIADSHHTVENDETRTINGMTTHMLKWHREKLAKISNDKNYYVSIEIARTNREVYTILMKSSQPINNESVIMNSFKFIEKTETKPLDVHFKELPVIRSDETLQMYNHHFKSNRLRWGIYQPDAPDSFTNLKQLEANFQHTFDYLVRYQSIQHELPKQALKNAWDQHRLVELTLQTLSSDHKANFTYDILNGNYDTYFQQYAADLKAFGHPVLFRLNNEMNGDWVGYSAYYSSKDTDLYKAVWTYVYDMFLRNGVDNVIWVWNPNHESKPGFAWNHELMYYPGDEYVDVIGLTAYNTGNYYETVGEKWRTFKELYEPLYQRYALWSDKPLMITEFASSSIGGDKEAWIRDMFRVIPQYPKIRAAIWWNGIDWDGDTPARIYTLDDDKAMMDTLRQGFK</sequence>
<dbReference type="EMBL" id="CP130319">
    <property type="protein sequence ID" value="WNR42056.1"/>
    <property type="molecule type" value="Genomic_DNA"/>
</dbReference>
<dbReference type="RefSeq" id="WP_314795254.1">
    <property type="nucleotide sequence ID" value="NZ_CP130319.1"/>
</dbReference>
<dbReference type="SUPFAM" id="SSF51445">
    <property type="entry name" value="(Trans)glycosidases"/>
    <property type="match status" value="1"/>
</dbReference>
<keyword evidence="3 4" id="KW-0326">Glycosidase</keyword>
<evidence type="ECO:0000313" key="7">
    <source>
        <dbReference type="Proteomes" id="UP001304650"/>
    </source>
</evidence>
<evidence type="ECO:0000256" key="3">
    <source>
        <dbReference type="ARBA" id="ARBA00023295"/>
    </source>
</evidence>
<comment type="similarity">
    <text evidence="1 4">Belongs to the glycosyl hydrolase 26 family.</text>
</comment>
<evidence type="ECO:0000256" key="4">
    <source>
        <dbReference type="PROSITE-ProRule" id="PRU01100"/>
    </source>
</evidence>
<feature type="active site" description="Nucleophile" evidence="4">
    <location>
        <position position="427"/>
    </location>
</feature>
<dbReference type="InterPro" id="IPR022790">
    <property type="entry name" value="GH26_dom"/>
</dbReference>
<dbReference type="PROSITE" id="PS51764">
    <property type="entry name" value="GH26"/>
    <property type="match status" value="1"/>
</dbReference>
<dbReference type="Pfam" id="PF02156">
    <property type="entry name" value="Glyco_hydro_26"/>
    <property type="match status" value="1"/>
</dbReference>
<evidence type="ECO:0000256" key="1">
    <source>
        <dbReference type="ARBA" id="ARBA00007754"/>
    </source>
</evidence>
<dbReference type="PANTHER" id="PTHR40079:SF4">
    <property type="entry name" value="GH26 DOMAIN-CONTAINING PROTEIN-RELATED"/>
    <property type="match status" value="1"/>
</dbReference>
<dbReference type="Proteomes" id="UP001304650">
    <property type="component" value="Chromosome"/>
</dbReference>
<keyword evidence="7" id="KW-1185">Reference proteome</keyword>
<dbReference type="GO" id="GO:0006080">
    <property type="term" value="P:substituted mannan metabolic process"/>
    <property type="evidence" value="ECO:0007669"/>
    <property type="project" value="InterPro"/>
</dbReference>
<dbReference type="KEGG" id="proo:MJB10_13005"/>
<evidence type="ECO:0000313" key="6">
    <source>
        <dbReference type="EMBL" id="WNR42056.1"/>
    </source>
</evidence>
<gene>
    <name evidence="6" type="ORF">MJB10_13005</name>
</gene>
<name>A0AA96LJX2_9BACL</name>
<organism evidence="6 7">
    <name type="scientific">Paenibacillus roseopurpureus</name>
    <dbReference type="NCBI Taxonomy" id="2918901"/>
    <lineage>
        <taxon>Bacteria</taxon>
        <taxon>Bacillati</taxon>
        <taxon>Bacillota</taxon>
        <taxon>Bacilli</taxon>
        <taxon>Bacillales</taxon>
        <taxon>Paenibacillaceae</taxon>
        <taxon>Paenibacillus</taxon>
    </lineage>
</organism>
<dbReference type="GO" id="GO:0016985">
    <property type="term" value="F:mannan endo-1,4-beta-mannosidase activity"/>
    <property type="evidence" value="ECO:0007669"/>
    <property type="project" value="InterPro"/>
</dbReference>
<accession>A0AA96LJX2</accession>
<dbReference type="InterPro" id="IPR000805">
    <property type="entry name" value="Glyco_hydro_26"/>
</dbReference>
<dbReference type="Gene3D" id="3.20.20.80">
    <property type="entry name" value="Glycosidases"/>
    <property type="match status" value="1"/>
</dbReference>
<reference evidence="6" key="1">
    <citation type="submission" date="2022-02" db="EMBL/GenBank/DDBJ databases">
        <title>Paenibacillus sp. MBLB1832 Whole Genome Shotgun Sequencing.</title>
        <authorList>
            <person name="Hwang C.Y."/>
            <person name="Cho E.-S."/>
            <person name="Seo M.-J."/>
        </authorList>
    </citation>
    <scope>NUCLEOTIDE SEQUENCE</scope>
    <source>
        <strain evidence="6">MBLB1832</strain>
    </source>
</reference>
<evidence type="ECO:0000256" key="2">
    <source>
        <dbReference type="ARBA" id="ARBA00022801"/>
    </source>
</evidence>